<dbReference type="Pfam" id="PF02260">
    <property type="entry name" value="FATC"/>
    <property type="match status" value="1"/>
</dbReference>
<sequence>MGEITLDGAIALLSSDKLKDRSDGLADLKHILQQNKQSTRLNTLNDKACHKILESLFRFIAAEKSAYTRALKSHSKTPSTSRLTACAAVLRTAVDVFVRNLRSKSVRAIVDHITDTLRGPGEGLWGPLSVDYTKCLRVLLQYPPHVEHLADTEWEKLMKFCLRALDYNGVDDGHESPRHGSRAISRSLDHSSALPGTPRAGSVLAVRTRHEDSNNVNEEVLLCIQSLTASSTAPIRATSDLVLRGLRELVMSAPVAANTHQIAFNSINTVVMRVIFDQSEVIRSAMLDIIPVIRRLWATKHSALKDDLLVTVMLCMNILADAAARDPSESLFHTIESLVDTLQIEYSKRSEKDILQLDELTFSAQTGNSTGKLSCGPRLGNNKSEHNWTVLWTIATLLQLAEDVATRLTIPEPGGEAPNKKRRFTSRIEDILRESFSSSGVARLCALQLLLFLGKRENGGELGASLVERLIPNILDDNGLLSSWTLLALSSIATRPDSKAASLRESWQKAWELASRASTSQVSCRAACHLMCVILEHDLLEHSVIAETTRSMLLSANLNGPSIISDSSLNLWAKIAHLNTQIIPGPTLNVSKHICGWLREFWSVGILTDRAQAAQVATFTRPLDFLRLLLACTNRFFPSTYSRGRGLTGIIGKAWYFHYENRKLLEYLFQSGWILNPIQFWDENDLALPSSSYRQDPNDLVFLDLLQAKCEAFSQTWHSMNQEKSHHITVDIMQIAASLCISTILFTESLPQQQYASRLPALRQTSQNLWATICSFLESREIHFSYACLELLSPMLSPSHCFKTPDSGTSRTLRALIPPLTKTLESHRLSQKKYSSQNDIEVMDLDDPLITHGTQLTAHETIFCSNRDATPLFSNIITFNRCLTVQLSALEKYLVDVNNPSRSHSTTFVKYLIELDDADILSAQSILPHVYQVCAGMERATLLDLLENFAEKSLQSYELERCENSTYLAIKMMASFVKSWTCGKEDHLNESASDIYEWFINVLITKGKASTSVYVALAELLGEVIRCNPMYSTDGESPSPRTSLFTVFQDGDVRVKFSAADMIRDLFERFALDDHEVIFNDVLESLPRDPDWVEGIALRLFILAQLASRWHTLLRRSIYHIFETPAQVPQSVRYAQKCLLYVAKTLGLEDPKELFRLFSSQILYTWTETQDVKSIPFGIFGYPSLKDLVIDVQDEIVGQLMMRVKENEATETADILGIPFPDLLSNSFHKAEAYSIARDITTPPSQNSQPKGVENRLKKLLGAERFSTLVEERFPQTIAAFFKSLDQFDQIERAFTKRPGFKNATEIQRRIFSISASAASLPAGQQPSFRARFLLDELDFLCRRTGYELEAIWTPTLTSYVCRTLLESIHPALGSLHACSVIRKIRILICLAGSVVLQDYPLELMLHGLRSYLTDPHCSEDAIGIYWYLLEAGNSYLTEHPGLMAETAVSTFVTLRKLLRSSSPKETAHDDQYQTVLSNAKRFQKWFGDHLGEYRSAAMDDRTDQSFRRLIKLAESASIANDTTEGSDEILLIYELLGDRHPGQRLLRKPISDLALSILCADFRRPPDNLNTITGKDMDATTNAVAVLETVKSLEAGSEYRLWAARTIGRAFADTSGISDVLSREQDPFLFKPCKDRSPEAVLCHSKFNILQVLCNMLQTGNHTEVGLVERTLQLIVSNLASFPDFDYCGQAITPTLMKALIWSPYQCPAMNSPLGKTKEAKRVLNWDATQSLAGWARSVGLFLSEAALGDPVTGPLKKILDVIPSMTADLLPYILHDVLLFEFGKSQSIRQTVSEVFMQALRDVAEPTIPHARLIINCILYLRNQQRPEESTIVERDEWLDIDFGEASLAANKCRMHKTSLLLLEIHASRAVAGSRRSSVAKYDPSPEFLHSVFRDIDDPDLFYGIQQKASLESVMDKLSYESSALKNLLFQSAQYDSDVQMLGSADSQGVLKALNSTNLQGIASALYSGPGDTRDALTVSDSMIETATSLRRWDIAVPPSNYSSPAIVYRAFQNLNTSKTMFEASRAIDECLLETLDLLGSTTQSAGSLKEALKVLGLLADVNDVVCSTSPQCMDHEWQRIMSRKHLLRNASFRDVGKLLNWHEALVSSITSQDYIKTAIQLTDHDTQLLQVKTVRQSLDILKDHDLPQASLKGAIYINKLVEPCAALGINIDAAAKFDLANVLWEQGEMTTSIRMLQQLNEQNDLNKQTIPVSCAELLVTLGHHVAEARLEKPDAILQEYLVPAVKELKGCSTGDEAGRVFHGFAMFCDQQLQNPDGLEDFKRVEQLRDRKEKELLTLEEMMKTAEGKEKDGLKMYRSKTKQWFDLDDREYQRLRRSREAFLHQCLENYLLSLKASDAYNNDALRFCALWLDNSDSSTANSAVSKYINHVPSRKFATLMNQLSSRLLDVSNDFQPLISTLIFRICVEHPFHGMYQIFASSKSKGGKDEASLARYRAANKLVDKLKNDKRIGPTWIAVHNTNISYVRFAVDRHDEKLKSGARVPLKKLITGARLEIDATANSLPPPTMKIEIRPDCDYSAVPTIVRFGSDFTVASGVSAPKIVTAIASDGLRYKQLFKGGNDDLRQDAIMEQVFEQVSSLLKDHQATRQRNLGIRTYKVLPLTSNAGIIEFVPNTIPLHDYLMPAHQRYYPKDMKPSVCRKHIGDVQTRSLEHRVRTYRQVTERFHPVMRFFFMENFNNPDDWFSKRLAYIRSTAAISILGHVLGLGDRHGHNILLDEKTGEAVHIDLGVAFEQGRVLPVPEVVPFRLTRDLVDGMGITKTEGVFRRCCEFTLEALRQESYGIMTILDVLRYDPLYSWTVSPLRMKRMQETSEAGGEAAPVLATGTVHKKAPNEPSEADRALTVVAKKLSKTLSVTATVNELIQQATDERNLAVLYCGWAAYA</sequence>
<keyword evidence="15 20" id="KW-0779">Telomere</keyword>
<dbReference type="PROSITE" id="PS50290">
    <property type="entry name" value="PI3_4_KINASE_3"/>
    <property type="match status" value="1"/>
</dbReference>
<dbReference type="SUPFAM" id="SSF48371">
    <property type="entry name" value="ARM repeat"/>
    <property type="match status" value="2"/>
</dbReference>
<evidence type="ECO:0000256" key="8">
    <source>
        <dbReference type="ARBA" id="ARBA00022527"/>
    </source>
</evidence>
<evidence type="ECO:0000256" key="2">
    <source>
        <dbReference type="ARBA" id="ARBA00004574"/>
    </source>
</evidence>
<comment type="catalytic activity">
    <reaction evidence="18 20">
        <text>L-threonyl-[protein] + ATP = O-phospho-L-threonyl-[protein] + ADP + H(+)</text>
        <dbReference type="Rhea" id="RHEA:46608"/>
        <dbReference type="Rhea" id="RHEA-COMP:11060"/>
        <dbReference type="Rhea" id="RHEA-COMP:11605"/>
        <dbReference type="ChEBI" id="CHEBI:15378"/>
        <dbReference type="ChEBI" id="CHEBI:30013"/>
        <dbReference type="ChEBI" id="CHEBI:30616"/>
        <dbReference type="ChEBI" id="CHEBI:61977"/>
        <dbReference type="ChEBI" id="CHEBI:456216"/>
        <dbReference type="EC" id="2.7.11.1"/>
    </reaction>
</comment>
<keyword evidence="10 20" id="KW-0547">Nucleotide-binding</keyword>
<organism evidence="26 27">
    <name type="scientific">Penicilliopsis zonata CBS 506.65</name>
    <dbReference type="NCBI Taxonomy" id="1073090"/>
    <lineage>
        <taxon>Eukaryota</taxon>
        <taxon>Fungi</taxon>
        <taxon>Dikarya</taxon>
        <taxon>Ascomycota</taxon>
        <taxon>Pezizomycotina</taxon>
        <taxon>Eurotiomycetes</taxon>
        <taxon>Eurotiomycetidae</taxon>
        <taxon>Eurotiales</taxon>
        <taxon>Aspergillaceae</taxon>
        <taxon>Penicilliopsis</taxon>
    </lineage>
</organism>
<evidence type="ECO:0000256" key="10">
    <source>
        <dbReference type="ARBA" id="ARBA00022741"/>
    </source>
</evidence>
<evidence type="ECO:0000256" key="1">
    <source>
        <dbReference type="ARBA" id="ARBA00004123"/>
    </source>
</evidence>
<dbReference type="InterPro" id="IPR044107">
    <property type="entry name" value="PIKKc_ATM"/>
</dbReference>
<dbReference type="SMART" id="SM01342">
    <property type="entry name" value="TAN"/>
    <property type="match status" value="1"/>
</dbReference>
<evidence type="ECO:0000259" key="23">
    <source>
        <dbReference type="PROSITE" id="PS50290"/>
    </source>
</evidence>
<evidence type="ECO:0000256" key="6">
    <source>
        <dbReference type="ARBA" id="ARBA00014619"/>
    </source>
</evidence>
<dbReference type="RefSeq" id="XP_022585520.1">
    <property type="nucleotide sequence ID" value="XM_022726598.1"/>
</dbReference>
<dbReference type="InterPro" id="IPR036940">
    <property type="entry name" value="PI3/4_kinase_cat_sf"/>
</dbReference>
<dbReference type="PROSITE" id="PS51190">
    <property type="entry name" value="FATC"/>
    <property type="match status" value="1"/>
</dbReference>
<dbReference type="Gene3D" id="1.10.1070.11">
    <property type="entry name" value="Phosphatidylinositol 3-/4-kinase, catalytic domain"/>
    <property type="match status" value="1"/>
</dbReference>
<evidence type="ECO:0000256" key="19">
    <source>
        <dbReference type="ARBA" id="ARBA00048679"/>
    </source>
</evidence>
<dbReference type="EC" id="2.7.11.1" evidence="5 20"/>
<feature type="domain" description="FATC" evidence="25">
    <location>
        <begin position="2873"/>
        <end position="2905"/>
    </location>
</feature>
<dbReference type="Pfam" id="PF11640">
    <property type="entry name" value="TAN"/>
    <property type="match status" value="1"/>
</dbReference>
<dbReference type="GO" id="GO:0035556">
    <property type="term" value="P:intracellular signal transduction"/>
    <property type="evidence" value="ECO:0007669"/>
    <property type="project" value="UniProtKB-ARBA"/>
</dbReference>
<keyword evidence="13 20" id="KW-0067">ATP-binding</keyword>
<dbReference type="GO" id="GO:0005634">
    <property type="term" value="C:nucleus"/>
    <property type="evidence" value="ECO:0007669"/>
    <property type="project" value="UniProtKB-SubCell"/>
</dbReference>
<keyword evidence="8 20" id="KW-0723">Serine/threonine-protein kinase</keyword>
<dbReference type="Pfam" id="PF23593">
    <property type="entry name" value="HEAT_ATR"/>
    <property type="match status" value="1"/>
</dbReference>
<dbReference type="InterPro" id="IPR038980">
    <property type="entry name" value="ATM_plant"/>
</dbReference>
<evidence type="ECO:0000256" key="21">
    <source>
        <dbReference type="SAM" id="Coils"/>
    </source>
</evidence>
<keyword evidence="12 20" id="KW-0418">Kinase</keyword>
<dbReference type="STRING" id="1073090.A0A1L9SUV8"/>
<feature type="coiled-coil region" evidence="21">
    <location>
        <begin position="2284"/>
        <end position="2311"/>
    </location>
</feature>
<dbReference type="InterPro" id="IPR014009">
    <property type="entry name" value="PIK_FAT"/>
</dbReference>
<proteinExistence type="inferred from homology"/>
<accession>A0A1L9SUV8</accession>
<evidence type="ECO:0000256" key="7">
    <source>
        <dbReference type="ARBA" id="ARBA00022454"/>
    </source>
</evidence>
<feature type="region of interest" description="Disordered" evidence="22">
    <location>
        <begin position="172"/>
        <end position="196"/>
    </location>
</feature>
<dbReference type="FunFam" id="1.10.1070.11:FF:000025">
    <property type="entry name" value="Serine/threonine-protein kinase Tel1"/>
    <property type="match status" value="1"/>
</dbReference>
<dbReference type="InterPro" id="IPR057564">
    <property type="entry name" value="HEAT_ATR"/>
</dbReference>
<comment type="subunit">
    <text evidence="4">Associates with DNA double-strand breaks.</text>
</comment>
<dbReference type="OrthoDB" id="381190at2759"/>
<dbReference type="PANTHER" id="PTHR37079:SF4">
    <property type="entry name" value="SERINE_THREONINE-PROTEIN KINASE ATM"/>
    <property type="match status" value="1"/>
</dbReference>
<comment type="catalytic activity">
    <reaction evidence="19">
        <text>L-seryl-[protein] + ATP = O-phospho-L-seryl-[protein] + ADP + H(+)</text>
        <dbReference type="Rhea" id="RHEA:17989"/>
        <dbReference type="Rhea" id="RHEA-COMP:9863"/>
        <dbReference type="Rhea" id="RHEA-COMP:11604"/>
        <dbReference type="ChEBI" id="CHEBI:15378"/>
        <dbReference type="ChEBI" id="CHEBI:29999"/>
        <dbReference type="ChEBI" id="CHEBI:30616"/>
        <dbReference type="ChEBI" id="CHEBI:83421"/>
        <dbReference type="ChEBI" id="CHEBI:456216"/>
        <dbReference type="EC" id="2.7.11.1"/>
    </reaction>
</comment>
<evidence type="ECO:0000256" key="20">
    <source>
        <dbReference type="RuleBase" id="RU365027"/>
    </source>
</evidence>
<dbReference type="GO" id="GO:0006281">
    <property type="term" value="P:DNA repair"/>
    <property type="evidence" value="ECO:0007669"/>
    <property type="project" value="InterPro"/>
</dbReference>
<comment type="function">
    <text evidence="17 20">Serine/threonine protein kinase which activates checkpoint signaling upon genotoxic stresses such as ionizing radiation (IR), ultraviolet light (UV), or DNA replication stalling, thereby acting as a DNA damage sensor. Recognizes the substrate consensus sequence [ST]-Q. Phosphorylates histone H2A to form H2AS128ph (gamma-H2A) at sites of DNA damage, involved in the regulation of DNA damage response mechanism. Required for the control of telomere length and genome stability.</text>
</comment>
<dbReference type="GO" id="GO:0106310">
    <property type="term" value="F:protein serine kinase activity"/>
    <property type="evidence" value="ECO:0007669"/>
    <property type="project" value="RHEA"/>
</dbReference>
<dbReference type="PROSITE" id="PS00915">
    <property type="entry name" value="PI3_4_KINASE_1"/>
    <property type="match status" value="1"/>
</dbReference>
<evidence type="ECO:0000256" key="11">
    <source>
        <dbReference type="ARBA" id="ARBA00022763"/>
    </source>
</evidence>
<keyword evidence="9 20" id="KW-0808">Transferase</keyword>
<name>A0A1L9SUV8_9EURO</name>
<dbReference type="SUPFAM" id="SSF56112">
    <property type="entry name" value="Protein kinase-like (PK-like)"/>
    <property type="match status" value="1"/>
</dbReference>
<dbReference type="Pfam" id="PF02259">
    <property type="entry name" value="FAT"/>
    <property type="match status" value="1"/>
</dbReference>
<keyword evidence="7 20" id="KW-0158">Chromosome</keyword>
<dbReference type="InterPro" id="IPR011009">
    <property type="entry name" value="Kinase-like_dom_sf"/>
</dbReference>
<dbReference type="VEuPathDB" id="FungiDB:ASPZODRAFT_162899"/>
<feature type="domain" description="FAT" evidence="24">
    <location>
        <begin position="1847"/>
        <end position="2445"/>
    </location>
</feature>
<evidence type="ECO:0000256" key="4">
    <source>
        <dbReference type="ARBA" id="ARBA00011370"/>
    </source>
</evidence>
<feature type="domain" description="PI3K/PI4K catalytic" evidence="23">
    <location>
        <begin position="2549"/>
        <end position="2860"/>
    </location>
</feature>
<dbReference type="InterPro" id="IPR003151">
    <property type="entry name" value="PIK-rel_kinase_FAT"/>
</dbReference>
<evidence type="ECO:0000256" key="3">
    <source>
        <dbReference type="ARBA" id="ARBA00010769"/>
    </source>
</evidence>
<dbReference type="GO" id="GO:0006325">
    <property type="term" value="P:chromatin organization"/>
    <property type="evidence" value="ECO:0007669"/>
    <property type="project" value="UniProtKB-KW"/>
</dbReference>
<keyword evidence="27" id="KW-1185">Reference proteome</keyword>
<evidence type="ECO:0000256" key="14">
    <source>
        <dbReference type="ARBA" id="ARBA00022853"/>
    </source>
</evidence>
<dbReference type="GeneID" id="34613062"/>
<dbReference type="Pfam" id="PF00454">
    <property type="entry name" value="PI3_PI4_kinase"/>
    <property type="match status" value="1"/>
</dbReference>
<dbReference type="GO" id="GO:0004674">
    <property type="term" value="F:protein serine/threonine kinase activity"/>
    <property type="evidence" value="ECO:0007669"/>
    <property type="project" value="UniProtKB-KW"/>
</dbReference>
<evidence type="ECO:0000259" key="25">
    <source>
        <dbReference type="PROSITE" id="PS51190"/>
    </source>
</evidence>
<dbReference type="GO" id="GO:0005524">
    <property type="term" value="F:ATP binding"/>
    <property type="evidence" value="ECO:0007669"/>
    <property type="project" value="UniProtKB-KW"/>
</dbReference>
<evidence type="ECO:0000259" key="24">
    <source>
        <dbReference type="PROSITE" id="PS51189"/>
    </source>
</evidence>
<dbReference type="PROSITE" id="PS00916">
    <property type="entry name" value="PI3_4_KINASE_2"/>
    <property type="match status" value="1"/>
</dbReference>
<keyword evidence="11 20" id="KW-0227">DNA damage</keyword>
<comment type="similarity">
    <text evidence="3 20">Belongs to the PI3/PI4-kinase family. ATM subfamily.</text>
</comment>
<dbReference type="InterPro" id="IPR018936">
    <property type="entry name" value="PI3/4_kinase_CS"/>
</dbReference>
<dbReference type="PANTHER" id="PTHR37079">
    <property type="entry name" value="SERINE/THREONINE-PROTEIN KINASE ATM"/>
    <property type="match status" value="1"/>
</dbReference>
<dbReference type="InterPro" id="IPR016024">
    <property type="entry name" value="ARM-type_fold"/>
</dbReference>
<evidence type="ECO:0000256" key="5">
    <source>
        <dbReference type="ARBA" id="ARBA00012513"/>
    </source>
</evidence>
<reference evidence="27" key="1">
    <citation type="journal article" date="2017" name="Genome Biol.">
        <title>Comparative genomics reveals high biological diversity and specific adaptations in the industrially and medically important fungal genus Aspergillus.</title>
        <authorList>
            <person name="de Vries R.P."/>
            <person name="Riley R."/>
            <person name="Wiebenga A."/>
            <person name="Aguilar-Osorio G."/>
            <person name="Amillis S."/>
            <person name="Uchima C.A."/>
            <person name="Anderluh G."/>
            <person name="Asadollahi M."/>
            <person name="Askin M."/>
            <person name="Barry K."/>
            <person name="Battaglia E."/>
            <person name="Bayram O."/>
            <person name="Benocci T."/>
            <person name="Braus-Stromeyer S.A."/>
            <person name="Caldana C."/>
            <person name="Canovas D."/>
            <person name="Cerqueira G.C."/>
            <person name="Chen F."/>
            <person name="Chen W."/>
            <person name="Choi C."/>
            <person name="Clum A."/>
            <person name="Dos Santos R.A."/>
            <person name="Damasio A.R."/>
            <person name="Diallinas G."/>
            <person name="Emri T."/>
            <person name="Fekete E."/>
            <person name="Flipphi M."/>
            <person name="Freyberg S."/>
            <person name="Gallo A."/>
            <person name="Gournas C."/>
            <person name="Habgood R."/>
            <person name="Hainaut M."/>
            <person name="Harispe M.L."/>
            <person name="Henrissat B."/>
            <person name="Hilden K.S."/>
            <person name="Hope R."/>
            <person name="Hossain A."/>
            <person name="Karabika E."/>
            <person name="Karaffa L."/>
            <person name="Karanyi Z."/>
            <person name="Krasevec N."/>
            <person name="Kuo A."/>
            <person name="Kusch H."/>
            <person name="LaButti K."/>
            <person name="Lagendijk E.L."/>
            <person name="Lapidus A."/>
            <person name="Levasseur A."/>
            <person name="Lindquist E."/>
            <person name="Lipzen A."/>
            <person name="Logrieco A.F."/>
            <person name="MacCabe A."/>
            <person name="Maekelae M.R."/>
            <person name="Malavazi I."/>
            <person name="Melin P."/>
            <person name="Meyer V."/>
            <person name="Mielnichuk N."/>
            <person name="Miskei M."/>
            <person name="Molnar A.P."/>
            <person name="Mule G."/>
            <person name="Ngan C.Y."/>
            <person name="Orejas M."/>
            <person name="Orosz E."/>
            <person name="Ouedraogo J.P."/>
            <person name="Overkamp K.M."/>
            <person name="Park H.-S."/>
            <person name="Perrone G."/>
            <person name="Piumi F."/>
            <person name="Punt P.J."/>
            <person name="Ram A.F."/>
            <person name="Ramon A."/>
            <person name="Rauscher S."/>
            <person name="Record E."/>
            <person name="Riano-Pachon D.M."/>
            <person name="Robert V."/>
            <person name="Roehrig J."/>
            <person name="Ruller R."/>
            <person name="Salamov A."/>
            <person name="Salih N.S."/>
            <person name="Samson R.A."/>
            <person name="Sandor E."/>
            <person name="Sanguinetti M."/>
            <person name="Schuetze T."/>
            <person name="Sepcic K."/>
            <person name="Shelest E."/>
            <person name="Sherlock G."/>
            <person name="Sophianopoulou V."/>
            <person name="Squina F.M."/>
            <person name="Sun H."/>
            <person name="Susca A."/>
            <person name="Todd R.B."/>
            <person name="Tsang A."/>
            <person name="Unkles S.E."/>
            <person name="van de Wiele N."/>
            <person name="van Rossen-Uffink D."/>
            <person name="Oliveira J.V."/>
            <person name="Vesth T.C."/>
            <person name="Visser J."/>
            <person name="Yu J.-H."/>
            <person name="Zhou M."/>
            <person name="Andersen M.R."/>
            <person name="Archer D.B."/>
            <person name="Baker S.E."/>
            <person name="Benoit I."/>
            <person name="Brakhage A.A."/>
            <person name="Braus G.H."/>
            <person name="Fischer R."/>
            <person name="Frisvad J.C."/>
            <person name="Goldman G.H."/>
            <person name="Houbraken J."/>
            <person name="Oakley B."/>
            <person name="Pocsi I."/>
            <person name="Scazzocchio C."/>
            <person name="Seiboth B."/>
            <person name="vanKuyk P.A."/>
            <person name="Wortman J."/>
            <person name="Dyer P.S."/>
            <person name="Grigoriev I.V."/>
        </authorList>
    </citation>
    <scope>NUCLEOTIDE SEQUENCE [LARGE SCALE GENOMIC DNA]</scope>
    <source>
        <strain evidence="27">CBS 506.65</strain>
    </source>
</reference>
<evidence type="ECO:0000313" key="26">
    <source>
        <dbReference type="EMBL" id="OJJ51010.1"/>
    </source>
</evidence>
<dbReference type="InterPro" id="IPR003152">
    <property type="entry name" value="FATC_dom"/>
</dbReference>
<comment type="subcellular location">
    <subcellularLocation>
        <location evidence="2 20">Chromosome</location>
        <location evidence="2 20">Telomere</location>
    </subcellularLocation>
    <subcellularLocation>
        <location evidence="1 20">Nucleus</location>
    </subcellularLocation>
</comment>
<dbReference type="Gene3D" id="3.30.1010.10">
    <property type="entry name" value="Phosphatidylinositol 3-kinase Catalytic Subunit, Chain A, domain 4"/>
    <property type="match status" value="1"/>
</dbReference>
<evidence type="ECO:0000256" key="9">
    <source>
        <dbReference type="ARBA" id="ARBA00022679"/>
    </source>
</evidence>
<protein>
    <recommendedName>
        <fullName evidence="6 20">Serine/threonine-protein kinase Tel1</fullName>
        <ecNumber evidence="5 20">2.7.11.1</ecNumber>
    </recommendedName>
</protein>
<dbReference type="GO" id="GO:0000781">
    <property type="term" value="C:chromosome, telomeric region"/>
    <property type="evidence" value="ECO:0007669"/>
    <property type="project" value="UniProtKB-SubCell"/>
</dbReference>
<evidence type="ECO:0000256" key="22">
    <source>
        <dbReference type="SAM" id="MobiDB-lite"/>
    </source>
</evidence>
<evidence type="ECO:0000256" key="17">
    <source>
        <dbReference type="ARBA" id="ARBA00025079"/>
    </source>
</evidence>
<dbReference type="EMBL" id="KV878336">
    <property type="protein sequence ID" value="OJJ51010.1"/>
    <property type="molecule type" value="Genomic_DNA"/>
</dbReference>
<dbReference type="CDD" id="cd05171">
    <property type="entry name" value="PIKKc_ATM"/>
    <property type="match status" value="1"/>
</dbReference>
<keyword evidence="14 20" id="KW-0156">Chromatin regulator</keyword>
<keyword evidence="21" id="KW-0175">Coiled coil</keyword>
<dbReference type="Proteomes" id="UP000184188">
    <property type="component" value="Unassembled WGS sequence"/>
</dbReference>
<evidence type="ECO:0000256" key="18">
    <source>
        <dbReference type="ARBA" id="ARBA00047899"/>
    </source>
</evidence>
<dbReference type="InterPro" id="IPR021668">
    <property type="entry name" value="TAN"/>
</dbReference>
<evidence type="ECO:0000256" key="12">
    <source>
        <dbReference type="ARBA" id="ARBA00022777"/>
    </source>
</evidence>
<gene>
    <name evidence="26" type="ORF">ASPZODRAFT_162899</name>
</gene>
<evidence type="ECO:0000256" key="16">
    <source>
        <dbReference type="ARBA" id="ARBA00023242"/>
    </source>
</evidence>
<evidence type="ECO:0000256" key="15">
    <source>
        <dbReference type="ARBA" id="ARBA00022895"/>
    </source>
</evidence>
<dbReference type="FunFam" id="3.30.1010.10:FF:000019">
    <property type="entry name" value="Serine/threonine-protein kinase Tel1"/>
    <property type="match status" value="1"/>
</dbReference>
<dbReference type="SMART" id="SM01343">
    <property type="entry name" value="FATC"/>
    <property type="match status" value="1"/>
</dbReference>
<keyword evidence="16 20" id="KW-0539">Nucleus</keyword>
<evidence type="ECO:0000256" key="13">
    <source>
        <dbReference type="ARBA" id="ARBA00022840"/>
    </source>
</evidence>
<dbReference type="PROSITE" id="PS51189">
    <property type="entry name" value="FAT"/>
    <property type="match status" value="1"/>
</dbReference>
<dbReference type="SMART" id="SM00146">
    <property type="entry name" value="PI3Kc"/>
    <property type="match status" value="1"/>
</dbReference>
<dbReference type="InterPro" id="IPR000403">
    <property type="entry name" value="PI3/4_kinase_cat_dom"/>
</dbReference>
<evidence type="ECO:0000313" key="27">
    <source>
        <dbReference type="Proteomes" id="UP000184188"/>
    </source>
</evidence>